<proteinExistence type="predicted"/>
<comment type="caution">
    <text evidence="1">The sequence shown here is derived from an EMBL/GenBank/DDBJ whole genome shotgun (WGS) entry which is preliminary data.</text>
</comment>
<evidence type="ECO:0000313" key="1">
    <source>
        <dbReference type="EMBL" id="KIL35345.1"/>
    </source>
</evidence>
<organism evidence="1 2">
    <name type="scientific">Gordoniibacillus kamchatkensis</name>
    <dbReference type="NCBI Taxonomy" id="1590651"/>
    <lineage>
        <taxon>Bacteria</taxon>
        <taxon>Bacillati</taxon>
        <taxon>Bacillota</taxon>
        <taxon>Bacilli</taxon>
        <taxon>Bacillales</taxon>
        <taxon>Paenibacillaceae</taxon>
        <taxon>Gordoniibacillus</taxon>
    </lineage>
</organism>
<evidence type="ECO:0000313" key="2">
    <source>
        <dbReference type="Proteomes" id="UP000031967"/>
    </source>
</evidence>
<keyword evidence="2" id="KW-1185">Reference proteome</keyword>
<name>A0ABR5A2X7_9BACL</name>
<gene>
    <name evidence="1" type="ORF">SD70_32250</name>
</gene>
<reference evidence="1 2" key="1">
    <citation type="submission" date="2014-12" db="EMBL/GenBank/DDBJ databases">
        <title>Draft genome sequence of Paenibacillus kamchatkensis strain B-2647.</title>
        <authorList>
            <person name="Karlyshev A.V."/>
            <person name="Kudryashova E.B."/>
        </authorList>
    </citation>
    <scope>NUCLEOTIDE SEQUENCE [LARGE SCALE GENOMIC DNA]</scope>
    <source>
        <strain evidence="1 2">VKM B-2647</strain>
    </source>
</reference>
<dbReference type="Proteomes" id="UP000031967">
    <property type="component" value="Unassembled WGS sequence"/>
</dbReference>
<dbReference type="EMBL" id="JXAK01000126">
    <property type="protein sequence ID" value="KIL35345.1"/>
    <property type="molecule type" value="Genomic_DNA"/>
</dbReference>
<protein>
    <submittedName>
        <fullName evidence="1">Uncharacterized protein</fullName>
    </submittedName>
</protein>
<sequence length="106" mass="10950">MLPLALKPPMLPVSPIPLPTVLLVPLLLPLILVPPVPLMLPLLQIPPEATPLELAVALVLPAPPMPPTSPAPPAPLGCTERAPGGLTLIPASPFISVRSAMRQPPS</sequence>
<accession>A0ABR5A2X7</accession>